<keyword evidence="1" id="KW-1133">Transmembrane helix</keyword>
<accession>A0A0A8UQ41</accession>
<organism evidence="2 3">
    <name type="scientific">Legionella hackeliae</name>
    <dbReference type="NCBI Taxonomy" id="449"/>
    <lineage>
        <taxon>Bacteria</taxon>
        <taxon>Pseudomonadati</taxon>
        <taxon>Pseudomonadota</taxon>
        <taxon>Gammaproteobacteria</taxon>
        <taxon>Legionellales</taxon>
        <taxon>Legionellaceae</taxon>
        <taxon>Legionella</taxon>
    </lineage>
</organism>
<evidence type="ECO:0000313" key="3">
    <source>
        <dbReference type="Proteomes" id="UP000032803"/>
    </source>
</evidence>
<feature type="transmembrane region" description="Helical" evidence="1">
    <location>
        <begin position="70"/>
        <end position="93"/>
    </location>
</feature>
<gene>
    <name evidence="2" type="ORF">LHA_1955</name>
</gene>
<dbReference type="HOGENOM" id="CLU_2330270_0_0_6"/>
<feature type="transmembrane region" description="Helical" evidence="1">
    <location>
        <begin position="44"/>
        <end position="63"/>
    </location>
</feature>
<keyword evidence="1" id="KW-0472">Membrane</keyword>
<name>A0A0A8UQ41_LEGHA</name>
<evidence type="ECO:0000313" key="2">
    <source>
        <dbReference type="EMBL" id="CEK10985.1"/>
    </source>
</evidence>
<dbReference type="AlphaFoldDB" id="A0A0A8UQ41"/>
<feature type="transmembrane region" description="Helical" evidence="1">
    <location>
        <begin position="12"/>
        <end position="32"/>
    </location>
</feature>
<keyword evidence="3" id="KW-1185">Reference proteome</keyword>
<dbReference type="EMBL" id="LN681225">
    <property type="protein sequence ID" value="CEK10985.1"/>
    <property type="molecule type" value="Genomic_DNA"/>
</dbReference>
<evidence type="ECO:0000256" key="1">
    <source>
        <dbReference type="SAM" id="Phobius"/>
    </source>
</evidence>
<dbReference type="KEGG" id="lha:LHA_1955"/>
<dbReference type="Proteomes" id="UP000032803">
    <property type="component" value="Chromosome I"/>
</dbReference>
<reference evidence="3" key="1">
    <citation type="submission" date="2014-09" db="EMBL/GenBank/DDBJ databases">
        <authorList>
            <person name="Gomez-Valero L."/>
        </authorList>
    </citation>
    <scope>NUCLEOTIDE SEQUENCE [LARGE SCALE GENOMIC DNA]</scope>
    <source>
        <strain evidence="3">ATCC35250</strain>
    </source>
</reference>
<keyword evidence="1" id="KW-0812">Transmembrane</keyword>
<proteinExistence type="predicted"/>
<sequence>MKKGLPKEHSTNWVWFIIGMNLITVPLAQIFYSHIPINPLAIDWYLTEILVILTEALLMYGIMRATFKNALFYSILLNMSSILGGAILCWLNLLPWCV</sequence>
<protein>
    <submittedName>
        <fullName evidence="2">Uncharacterized protein</fullName>
    </submittedName>
</protein>